<evidence type="ECO:0000256" key="2">
    <source>
        <dbReference type="ARBA" id="ARBA00022729"/>
    </source>
</evidence>
<keyword evidence="4 5" id="KW-1015">Disulfide bond</keyword>
<evidence type="ECO:0000259" key="8">
    <source>
        <dbReference type="PROSITE" id="PS51041"/>
    </source>
</evidence>
<evidence type="ECO:0000256" key="3">
    <source>
        <dbReference type="ARBA" id="ARBA00022737"/>
    </source>
</evidence>
<dbReference type="SMART" id="SM00181">
    <property type="entry name" value="EGF"/>
    <property type="match status" value="3"/>
</dbReference>
<dbReference type="OrthoDB" id="6436921at2759"/>
<sequence>MYASFHSLQCQIHVFKSLYTLSFLYFISYLEKFYINCQVIFLTIFNRMHSTLHLAFAFILYWVSSMMVAALSGPNVCTKHQMHKESYRMSYVKTQLTRYLTWCFAIPPRCTKYRVSSYTAYRTDYRTKLKSYGVCCSGYVENHGTCIPKCTDDCRNGGTCTGPEKCSCTAGWTGLTCETECPTGSYGLNCAIACDCRNDAVCDRFSGECYCKPGWKGIYCDVPCEKGSYGSYCFKKCYCVNGGECSPLDGSCKCLAGYQGDKCQDECPPGSWGLNCSQR</sequence>
<dbReference type="Pfam" id="PF00053">
    <property type="entry name" value="EGF_laminin"/>
    <property type="match status" value="2"/>
</dbReference>
<dbReference type="InterPro" id="IPR052485">
    <property type="entry name" value="MEGF_diff_regulators"/>
</dbReference>
<evidence type="ECO:0000256" key="6">
    <source>
        <dbReference type="SAM" id="Phobius"/>
    </source>
</evidence>
<feature type="disulfide bond" evidence="5">
    <location>
        <begin position="168"/>
        <end position="177"/>
    </location>
</feature>
<keyword evidence="6" id="KW-0812">Transmembrane</keyword>
<dbReference type="GO" id="GO:0016020">
    <property type="term" value="C:membrane"/>
    <property type="evidence" value="ECO:0007669"/>
    <property type="project" value="TreeGrafter"/>
</dbReference>
<dbReference type="InterPro" id="IPR002049">
    <property type="entry name" value="LE_dom"/>
</dbReference>
<keyword evidence="2" id="KW-0732">Signal</keyword>
<dbReference type="FunFam" id="2.170.300.10:FF:000041">
    <property type="entry name" value="Tyrosine protein kinase receptor tie-1, putative"/>
    <property type="match status" value="1"/>
</dbReference>
<dbReference type="Gene3D" id="2.10.25.10">
    <property type="entry name" value="Laminin"/>
    <property type="match status" value="1"/>
</dbReference>
<gene>
    <name evidence="9" type="ORF">X975_13471</name>
</gene>
<dbReference type="InterPro" id="IPR011489">
    <property type="entry name" value="EMI_domain"/>
</dbReference>
<dbReference type="PROSITE" id="PS51041">
    <property type="entry name" value="EMI"/>
    <property type="match status" value="1"/>
</dbReference>
<protein>
    <submittedName>
        <fullName evidence="9">Multiple epidermal growth factor-like domains protein 10</fullName>
    </submittedName>
</protein>
<dbReference type="PANTHER" id="PTHR24052">
    <property type="entry name" value="DELTA-RELATED"/>
    <property type="match status" value="1"/>
</dbReference>
<dbReference type="InterPro" id="IPR000742">
    <property type="entry name" value="EGF"/>
</dbReference>
<dbReference type="PROSITE" id="PS00022">
    <property type="entry name" value="EGF_1"/>
    <property type="match status" value="3"/>
</dbReference>
<keyword evidence="6" id="KW-0472">Membrane</keyword>
<feature type="domain" description="EGF-like" evidence="7">
    <location>
        <begin position="147"/>
        <end position="178"/>
    </location>
</feature>
<organism evidence="9 10">
    <name type="scientific">Stegodyphus mimosarum</name>
    <name type="common">African social velvet spider</name>
    <dbReference type="NCBI Taxonomy" id="407821"/>
    <lineage>
        <taxon>Eukaryota</taxon>
        <taxon>Metazoa</taxon>
        <taxon>Ecdysozoa</taxon>
        <taxon>Arthropoda</taxon>
        <taxon>Chelicerata</taxon>
        <taxon>Arachnida</taxon>
        <taxon>Araneae</taxon>
        <taxon>Araneomorphae</taxon>
        <taxon>Entelegynae</taxon>
        <taxon>Eresoidea</taxon>
        <taxon>Eresidae</taxon>
        <taxon>Stegodyphus</taxon>
    </lineage>
</organism>
<proteinExistence type="predicted"/>
<feature type="domain" description="EGF-like" evidence="7">
    <location>
        <begin position="229"/>
        <end position="264"/>
    </location>
</feature>
<accession>A0A087UYZ5</accession>
<dbReference type="STRING" id="407821.A0A087UYZ5"/>
<feature type="disulfide bond" evidence="5">
    <location>
        <begin position="150"/>
        <end position="160"/>
    </location>
</feature>
<dbReference type="Proteomes" id="UP000054359">
    <property type="component" value="Unassembled WGS sequence"/>
</dbReference>
<dbReference type="Gene3D" id="2.170.300.10">
    <property type="entry name" value="Tie2 ligand-binding domain superfamily"/>
    <property type="match status" value="1"/>
</dbReference>
<evidence type="ECO:0000256" key="5">
    <source>
        <dbReference type="PROSITE-ProRule" id="PRU00076"/>
    </source>
</evidence>
<keyword evidence="1 5" id="KW-0245">EGF-like domain</keyword>
<dbReference type="Pfam" id="PF07546">
    <property type="entry name" value="EMI"/>
    <property type="match status" value="1"/>
</dbReference>
<dbReference type="PROSITE" id="PS50026">
    <property type="entry name" value="EGF_3"/>
    <property type="match status" value="2"/>
</dbReference>
<evidence type="ECO:0000256" key="4">
    <source>
        <dbReference type="ARBA" id="ARBA00023157"/>
    </source>
</evidence>
<evidence type="ECO:0000256" key="1">
    <source>
        <dbReference type="ARBA" id="ARBA00022536"/>
    </source>
</evidence>
<evidence type="ECO:0000313" key="9">
    <source>
        <dbReference type="EMBL" id="KFM82584.1"/>
    </source>
</evidence>
<dbReference type="PANTHER" id="PTHR24052:SF8">
    <property type="entry name" value="NIMROD A, ISOFORM E"/>
    <property type="match status" value="1"/>
</dbReference>
<dbReference type="OMA" id="CARINTF"/>
<dbReference type="PRINTS" id="PR00011">
    <property type="entry name" value="EGFLAMININ"/>
</dbReference>
<keyword evidence="6" id="KW-1133">Transmembrane helix</keyword>
<comment type="caution">
    <text evidence="5">Lacks conserved residue(s) required for the propagation of feature annotation.</text>
</comment>
<keyword evidence="10" id="KW-1185">Reference proteome</keyword>
<dbReference type="EMBL" id="KK122362">
    <property type="protein sequence ID" value="KFM82584.1"/>
    <property type="molecule type" value="Genomic_DNA"/>
</dbReference>
<dbReference type="AlphaFoldDB" id="A0A087UYZ5"/>
<keyword evidence="3" id="KW-0677">Repeat</keyword>
<feature type="disulfide bond" evidence="5">
    <location>
        <begin position="254"/>
        <end position="263"/>
    </location>
</feature>
<feature type="domain" description="EMI" evidence="8">
    <location>
        <begin position="73"/>
        <end position="148"/>
    </location>
</feature>
<feature type="non-terminal residue" evidence="9">
    <location>
        <position position="279"/>
    </location>
</feature>
<feature type="transmembrane region" description="Helical" evidence="6">
    <location>
        <begin position="23"/>
        <end position="45"/>
    </location>
</feature>
<dbReference type="SMART" id="SM00180">
    <property type="entry name" value="EGF_Lam"/>
    <property type="match status" value="2"/>
</dbReference>
<feature type="transmembrane region" description="Helical" evidence="6">
    <location>
        <begin position="52"/>
        <end position="72"/>
    </location>
</feature>
<name>A0A087UYZ5_STEMI</name>
<evidence type="ECO:0000313" key="10">
    <source>
        <dbReference type="Proteomes" id="UP000054359"/>
    </source>
</evidence>
<reference evidence="9 10" key="1">
    <citation type="submission" date="2013-11" db="EMBL/GenBank/DDBJ databases">
        <title>Genome sequencing of Stegodyphus mimosarum.</title>
        <authorList>
            <person name="Bechsgaard J."/>
        </authorList>
    </citation>
    <scope>NUCLEOTIDE SEQUENCE [LARGE SCALE GENOMIC DNA]</scope>
</reference>
<evidence type="ECO:0000259" key="7">
    <source>
        <dbReference type="PROSITE" id="PS50026"/>
    </source>
</evidence>